<name>A0A2V3ICZ6_9FLOR</name>
<feature type="coiled-coil region" evidence="1">
    <location>
        <begin position="50"/>
        <end position="77"/>
    </location>
</feature>
<feature type="region of interest" description="Disordered" evidence="2">
    <location>
        <begin position="104"/>
        <end position="124"/>
    </location>
</feature>
<evidence type="ECO:0000256" key="1">
    <source>
        <dbReference type="SAM" id="Coils"/>
    </source>
</evidence>
<accession>A0A2V3ICZ6</accession>
<evidence type="ECO:0000313" key="3">
    <source>
        <dbReference type="EMBL" id="PXF39965.1"/>
    </source>
</evidence>
<dbReference type="AlphaFoldDB" id="A0A2V3ICZ6"/>
<dbReference type="Proteomes" id="UP000247409">
    <property type="component" value="Unassembled WGS sequence"/>
</dbReference>
<dbReference type="EMBL" id="NBIV01000391">
    <property type="protein sequence ID" value="PXF39965.1"/>
    <property type="molecule type" value="Genomic_DNA"/>
</dbReference>
<keyword evidence="4" id="KW-1185">Reference proteome</keyword>
<protein>
    <submittedName>
        <fullName evidence="3">Uncharacterized protein</fullName>
    </submittedName>
</protein>
<evidence type="ECO:0000313" key="4">
    <source>
        <dbReference type="Proteomes" id="UP000247409"/>
    </source>
</evidence>
<evidence type="ECO:0000256" key="2">
    <source>
        <dbReference type="SAM" id="MobiDB-lite"/>
    </source>
</evidence>
<gene>
    <name evidence="3" type="ORF">BWQ96_10316</name>
</gene>
<keyword evidence="1" id="KW-0175">Coiled coil</keyword>
<organism evidence="3 4">
    <name type="scientific">Gracilariopsis chorda</name>
    <dbReference type="NCBI Taxonomy" id="448386"/>
    <lineage>
        <taxon>Eukaryota</taxon>
        <taxon>Rhodophyta</taxon>
        <taxon>Florideophyceae</taxon>
        <taxon>Rhodymeniophycidae</taxon>
        <taxon>Gracilariales</taxon>
        <taxon>Gracilariaceae</taxon>
        <taxon>Gracilariopsis</taxon>
    </lineage>
</organism>
<reference evidence="3 4" key="1">
    <citation type="journal article" date="2018" name="Mol. Biol. Evol.">
        <title>Analysis of the draft genome of the red seaweed Gracilariopsis chorda provides insights into genome size evolution in Rhodophyta.</title>
        <authorList>
            <person name="Lee J."/>
            <person name="Yang E.C."/>
            <person name="Graf L."/>
            <person name="Yang J.H."/>
            <person name="Qiu H."/>
            <person name="Zel Zion U."/>
            <person name="Chan C.X."/>
            <person name="Stephens T.G."/>
            <person name="Weber A.P.M."/>
            <person name="Boo G.H."/>
            <person name="Boo S.M."/>
            <person name="Kim K.M."/>
            <person name="Shin Y."/>
            <person name="Jung M."/>
            <person name="Lee S.J."/>
            <person name="Yim H.S."/>
            <person name="Lee J.H."/>
            <person name="Bhattacharya D."/>
            <person name="Yoon H.S."/>
        </authorList>
    </citation>
    <scope>NUCLEOTIDE SEQUENCE [LARGE SCALE GENOMIC DNA]</scope>
    <source>
        <strain evidence="3 4">SKKU-2015</strain>
        <tissue evidence="3">Whole body</tissue>
    </source>
</reference>
<comment type="caution">
    <text evidence="3">The sequence shown here is derived from an EMBL/GenBank/DDBJ whole genome shotgun (WGS) entry which is preliminary data.</text>
</comment>
<sequence>MTTSSSRSNRFLEEVEKIQKSTRSNEQKVAAIRRLSVMDPLEALAHIVRREAINAARDAHQERAARLDRDVENIVKRTSSESFNVVRKELSRVRKLALAFDDQNDFSTEDGSSSSATRHCEDGE</sequence>
<proteinExistence type="predicted"/>